<keyword evidence="4" id="KW-0479">Metal-binding</keyword>
<dbReference type="SUPFAM" id="SSF47473">
    <property type="entry name" value="EF-hand"/>
    <property type="match status" value="1"/>
</dbReference>
<keyword evidence="1 4" id="KW-0677">Repeat</keyword>
<dbReference type="EMBL" id="JAPFFM010000016">
    <property type="protein sequence ID" value="KAJ6701872.1"/>
    <property type="molecule type" value="Genomic_DNA"/>
</dbReference>
<evidence type="ECO:0000256" key="2">
    <source>
        <dbReference type="ARBA" id="ARBA00022837"/>
    </source>
</evidence>
<protein>
    <recommendedName>
        <fullName evidence="4">Calcineurin B-like protein</fullName>
    </recommendedName>
</protein>
<dbReference type="InterPro" id="IPR045198">
    <property type="entry name" value="CNBL1-10"/>
</dbReference>
<gene>
    <name evidence="6" type="ORF">OIU74_013106</name>
</gene>
<evidence type="ECO:0000256" key="4">
    <source>
        <dbReference type="RuleBase" id="RU369080"/>
    </source>
</evidence>
<proteinExistence type="inferred from homology"/>
<reference evidence="6" key="2">
    <citation type="journal article" date="2023" name="Int. J. Mol. Sci.">
        <title>De Novo Assembly and Annotation of 11 Diverse Shrub Willow (Salix) Genomes Reveals Novel Gene Organization in Sex-Linked Regions.</title>
        <authorList>
            <person name="Hyden B."/>
            <person name="Feng K."/>
            <person name="Yates T.B."/>
            <person name="Jawdy S."/>
            <person name="Cereghino C."/>
            <person name="Smart L.B."/>
            <person name="Muchero W."/>
        </authorList>
    </citation>
    <scope>NUCLEOTIDE SEQUENCE</scope>
    <source>
        <tissue evidence="6">Shoot tip</tissue>
    </source>
</reference>
<comment type="subcellular location">
    <subcellularLocation>
        <location evidence="4">Membrane</location>
    </subcellularLocation>
</comment>
<comment type="similarity">
    <text evidence="3 4">Belongs to the calcineurin regulatory subunit family.</text>
</comment>
<sequence>MVVAILSELDSTLTDDAVDSIVDKTMIEADLNGDGRIDPEEWKDFVTKNPSLLKNMTLPYLKELTLAFPKLCAPHRSARLEITQDGIEFYSHKVR</sequence>
<dbReference type="PROSITE" id="PS50222">
    <property type="entry name" value="EF_HAND_2"/>
    <property type="match status" value="1"/>
</dbReference>
<evidence type="ECO:0000256" key="3">
    <source>
        <dbReference type="ARBA" id="ARBA00023774"/>
    </source>
</evidence>
<dbReference type="PROSITE" id="PS00018">
    <property type="entry name" value="EF_HAND_1"/>
    <property type="match status" value="1"/>
</dbReference>
<comment type="subunit">
    <text evidence="4">Homodimer. Interacts with CIPK.</text>
</comment>
<dbReference type="InterPro" id="IPR011992">
    <property type="entry name" value="EF-hand-dom_pair"/>
</dbReference>
<dbReference type="GO" id="GO:0016020">
    <property type="term" value="C:membrane"/>
    <property type="evidence" value="ECO:0007669"/>
    <property type="project" value="UniProtKB-SubCell"/>
</dbReference>
<dbReference type="PANTHER" id="PTHR23056:SF147">
    <property type="entry name" value="CALCINEURIN B-LIKE PROTEIN 8"/>
    <property type="match status" value="1"/>
</dbReference>
<dbReference type="AlphaFoldDB" id="A0A9Q0Q8P0"/>
<evidence type="ECO:0000313" key="7">
    <source>
        <dbReference type="Proteomes" id="UP001151752"/>
    </source>
</evidence>
<dbReference type="GO" id="GO:0005509">
    <property type="term" value="F:calcium ion binding"/>
    <property type="evidence" value="ECO:0007669"/>
    <property type="project" value="UniProtKB-UniRule"/>
</dbReference>
<keyword evidence="2 4" id="KW-0106">Calcium</keyword>
<dbReference type="Pfam" id="PF13202">
    <property type="entry name" value="EF-hand_5"/>
    <property type="match status" value="1"/>
</dbReference>
<reference evidence="6" key="1">
    <citation type="submission" date="2022-11" db="EMBL/GenBank/DDBJ databases">
        <authorList>
            <person name="Hyden B.L."/>
            <person name="Feng K."/>
            <person name="Yates T."/>
            <person name="Jawdy S."/>
            <person name="Smart L.B."/>
            <person name="Muchero W."/>
        </authorList>
    </citation>
    <scope>NUCLEOTIDE SEQUENCE</scope>
    <source>
        <tissue evidence="6">Shoot tip</tissue>
    </source>
</reference>
<evidence type="ECO:0000313" key="6">
    <source>
        <dbReference type="EMBL" id="KAJ6701872.1"/>
    </source>
</evidence>
<dbReference type="SMART" id="SM00054">
    <property type="entry name" value="EFh"/>
    <property type="match status" value="1"/>
</dbReference>
<evidence type="ECO:0000259" key="5">
    <source>
        <dbReference type="PROSITE" id="PS50222"/>
    </source>
</evidence>
<feature type="domain" description="EF-hand" evidence="5">
    <location>
        <begin position="17"/>
        <end position="52"/>
    </location>
</feature>
<name>A0A9Q0Q8P0_9ROSI</name>
<accession>A0A9Q0Q8P0</accession>
<keyword evidence="7" id="KW-1185">Reference proteome</keyword>
<dbReference type="PANTHER" id="PTHR23056">
    <property type="entry name" value="CALCINEURIN B"/>
    <property type="match status" value="1"/>
</dbReference>
<keyword evidence="4" id="KW-0472">Membrane</keyword>
<dbReference type="Gene3D" id="1.10.238.10">
    <property type="entry name" value="EF-hand"/>
    <property type="match status" value="1"/>
</dbReference>
<comment type="caution">
    <text evidence="6">The sequence shown here is derived from an EMBL/GenBank/DDBJ whole genome shotgun (WGS) entry which is preliminary data.</text>
</comment>
<dbReference type="InterPro" id="IPR002048">
    <property type="entry name" value="EF_hand_dom"/>
</dbReference>
<evidence type="ECO:0000256" key="1">
    <source>
        <dbReference type="ARBA" id="ARBA00022737"/>
    </source>
</evidence>
<organism evidence="6 7">
    <name type="scientific">Salix koriyanagi</name>
    <dbReference type="NCBI Taxonomy" id="2511006"/>
    <lineage>
        <taxon>Eukaryota</taxon>
        <taxon>Viridiplantae</taxon>
        <taxon>Streptophyta</taxon>
        <taxon>Embryophyta</taxon>
        <taxon>Tracheophyta</taxon>
        <taxon>Spermatophyta</taxon>
        <taxon>Magnoliopsida</taxon>
        <taxon>eudicotyledons</taxon>
        <taxon>Gunneridae</taxon>
        <taxon>Pentapetalae</taxon>
        <taxon>rosids</taxon>
        <taxon>fabids</taxon>
        <taxon>Malpighiales</taxon>
        <taxon>Salicaceae</taxon>
        <taxon>Saliceae</taxon>
        <taxon>Salix</taxon>
    </lineage>
</organism>
<dbReference type="GO" id="GO:0019900">
    <property type="term" value="F:kinase binding"/>
    <property type="evidence" value="ECO:0007669"/>
    <property type="project" value="UniProtKB-UniRule"/>
</dbReference>
<dbReference type="InterPro" id="IPR018247">
    <property type="entry name" value="EF_Hand_1_Ca_BS"/>
</dbReference>
<comment type="function">
    <text evidence="4">Acts as a calcium sensor. CBL proteins interact with CIPK serine-threonine protein kinases. Binding of a CBL protein to the regulatory NAF domain of a CIPK protein lead to the activation of the kinase in a calcium-dependent manner.</text>
</comment>
<dbReference type="GO" id="GO:0019722">
    <property type="term" value="P:calcium-mediated signaling"/>
    <property type="evidence" value="ECO:0007669"/>
    <property type="project" value="UniProtKB-UniRule"/>
</dbReference>
<dbReference type="Proteomes" id="UP001151752">
    <property type="component" value="Chromosome 1"/>
</dbReference>